<dbReference type="EMBL" id="CABFNB010000032">
    <property type="protein sequence ID" value="VTZ59812.1"/>
    <property type="molecule type" value="Genomic_DNA"/>
</dbReference>
<dbReference type="Proteomes" id="UP000507954">
    <property type="component" value="Unassembled WGS sequence"/>
</dbReference>
<sequence>MRGVEDTLVQNVIEELPAHTKFQCQRVSHKMISPKWPRLKLTEENCLNTSEALVANHAFIAKESVGIDLAAHFCPPVKSNVLVMAFGETGEIAFSHDCHPRFGYIASLNGPVGSRPCTSLSLIQGLHPARALLRRLLKRF</sequence>
<proteinExistence type="predicted"/>
<accession>A0A508WR56</accession>
<name>A0A508WR56_9HYPH</name>
<protein>
    <submittedName>
        <fullName evidence="1">Uncharacterized protein</fullName>
    </submittedName>
</protein>
<organism evidence="1">
    <name type="scientific">Sinorhizobium medicae</name>
    <dbReference type="NCBI Taxonomy" id="110321"/>
    <lineage>
        <taxon>Bacteria</taxon>
        <taxon>Pseudomonadati</taxon>
        <taxon>Pseudomonadota</taxon>
        <taxon>Alphaproteobacteria</taxon>
        <taxon>Hyphomicrobiales</taxon>
        <taxon>Rhizobiaceae</taxon>
        <taxon>Sinorhizobium/Ensifer group</taxon>
        <taxon>Sinorhizobium</taxon>
    </lineage>
</organism>
<evidence type="ECO:0000313" key="1">
    <source>
        <dbReference type="EMBL" id="VTZ59812.1"/>
    </source>
</evidence>
<dbReference type="AlphaFoldDB" id="A0A508WR56"/>
<reference evidence="1" key="1">
    <citation type="submission" date="2019-06" db="EMBL/GenBank/DDBJ databases">
        <authorList>
            <person name="Le Quere A."/>
            <person name="Colella S."/>
        </authorList>
    </citation>
    <scope>NUCLEOTIDE SEQUENCE</scope>
    <source>
        <strain evidence="1">EmedicaeMD41</strain>
    </source>
</reference>
<gene>
    <name evidence="1" type="ORF">EMEDMD4_1270009</name>
</gene>